<sequence>MTATTTDETAGGETQTQGTTAAGKVADAGSVAGVKAFIEMPVRMDLTR</sequence>
<evidence type="ECO:0000256" key="1">
    <source>
        <dbReference type="SAM" id="MobiDB-lite"/>
    </source>
</evidence>
<gene>
    <name evidence="2" type="ORF">HMPREF0758_4759</name>
</gene>
<evidence type="ECO:0000313" key="3">
    <source>
        <dbReference type="Proteomes" id="UP000005723"/>
    </source>
</evidence>
<feature type="compositionally biased region" description="Low complexity" evidence="1">
    <location>
        <begin position="1"/>
        <end position="23"/>
    </location>
</feature>
<keyword evidence="3" id="KW-1185">Reference proteome</keyword>
<reference evidence="2 3" key="1">
    <citation type="submission" date="2010-01" db="EMBL/GenBank/DDBJ databases">
        <authorList>
            <person name="Muzny D."/>
            <person name="Qin X."/>
            <person name="Deng J."/>
            <person name="Jiang H."/>
            <person name="Liu Y."/>
            <person name="Qu J."/>
            <person name="Song X.-Z."/>
            <person name="Zhang L."/>
            <person name="Thornton R."/>
            <person name="Coyle M."/>
            <person name="Francisco L."/>
            <person name="Jackson L."/>
            <person name="Javaid M."/>
            <person name="Korchina V."/>
            <person name="Kovar C."/>
            <person name="Mata R."/>
            <person name="Mathew T."/>
            <person name="Ngo R."/>
            <person name="Nguyen L."/>
            <person name="Nguyen N."/>
            <person name="Okwuonu G."/>
            <person name="Ongeri F."/>
            <person name="Pham C."/>
            <person name="Simmons D."/>
            <person name="Wilczek-Boney K."/>
            <person name="Hale W."/>
            <person name="Jakkamsetti A."/>
            <person name="Pham P."/>
            <person name="Ruth R."/>
            <person name="San Lucas F."/>
            <person name="Warren J."/>
            <person name="Zhang J."/>
            <person name="Zhao Z."/>
            <person name="Zhou C."/>
            <person name="Zhu D."/>
            <person name="Lee S."/>
            <person name="Bess C."/>
            <person name="Blankenburg K."/>
            <person name="Forbes L."/>
            <person name="Fu Q."/>
            <person name="Gubbala S."/>
            <person name="Hirani K."/>
            <person name="Jayaseelan J.C."/>
            <person name="Lara F."/>
            <person name="Munidasa M."/>
            <person name="Palculict T."/>
            <person name="Patil S."/>
            <person name="Pu L.-L."/>
            <person name="Saada N."/>
            <person name="Tang L."/>
            <person name="Weissenberger G."/>
            <person name="Zhu Y."/>
            <person name="Hemphill L."/>
            <person name="Shang Y."/>
            <person name="Youmans B."/>
            <person name="Ayvaz T."/>
            <person name="Ross M."/>
            <person name="Santibanez J."/>
            <person name="Aqrawi P."/>
            <person name="Gross S."/>
            <person name="Joshi V."/>
            <person name="Fowler G."/>
            <person name="Nazareth L."/>
            <person name="Reid J."/>
            <person name="Worley K."/>
            <person name="Petrosino J."/>
            <person name="Highlander S."/>
            <person name="Gibbs R."/>
        </authorList>
    </citation>
    <scope>NUCLEOTIDE SEQUENCE [LARGE SCALE GENOMIC DNA]</scope>
    <source>
        <strain evidence="2 3">DSM 4582</strain>
    </source>
</reference>
<comment type="caution">
    <text evidence="2">The sequence shown here is derived from an EMBL/GenBank/DDBJ whole genome shotgun (WGS) entry which is preliminary data.</text>
</comment>
<accession>D4E9A9</accession>
<dbReference type="EMBL" id="ADBY01000058">
    <property type="protein sequence ID" value="EFE93875.1"/>
    <property type="molecule type" value="Genomic_DNA"/>
</dbReference>
<dbReference type="AlphaFoldDB" id="D4E9A9"/>
<proteinExistence type="predicted"/>
<protein>
    <submittedName>
        <fullName evidence="2">Uncharacterized protein</fullName>
    </submittedName>
</protein>
<feature type="region of interest" description="Disordered" evidence="1">
    <location>
        <begin position="1"/>
        <end position="25"/>
    </location>
</feature>
<organism evidence="2 3">
    <name type="scientific">Serratia odorifera DSM 4582</name>
    <dbReference type="NCBI Taxonomy" id="667129"/>
    <lineage>
        <taxon>Bacteria</taxon>
        <taxon>Pseudomonadati</taxon>
        <taxon>Pseudomonadota</taxon>
        <taxon>Gammaproteobacteria</taxon>
        <taxon>Enterobacterales</taxon>
        <taxon>Yersiniaceae</taxon>
        <taxon>Serratia</taxon>
    </lineage>
</organism>
<dbReference type="Proteomes" id="UP000005723">
    <property type="component" value="Unassembled WGS sequence"/>
</dbReference>
<dbReference type="HOGENOM" id="CLU_3157722_0_0_6"/>
<name>D4E9A9_SEROD</name>
<evidence type="ECO:0000313" key="2">
    <source>
        <dbReference type="EMBL" id="EFE93875.1"/>
    </source>
</evidence>